<evidence type="ECO:0000259" key="1">
    <source>
        <dbReference type="Pfam" id="PF20516"/>
    </source>
</evidence>
<proteinExistence type="predicted"/>
<keyword evidence="3" id="KW-1185">Reference proteome</keyword>
<dbReference type="Pfam" id="PF20516">
    <property type="entry name" value="PDDEXK_12"/>
    <property type="match status" value="1"/>
</dbReference>
<protein>
    <recommendedName>
        <fullName evidence="1">PD-(D/E)XK nuclease-like domain-containing protein</fullName>
    </recommendedName>
</protein>
<organism evidence="2 3">
    <name type="scientific">Neonectria magnoliae</name>
    <dbReference type="NCBI Taxonomy" id="2732573"/>
    <lineage>
        <taxon>Eukaryota</taxon>
        <taxon>Fungi</taxon>
        <taxon>Dikarya</taxon>
        <taxon>Ascomycota</taxon>
        <taxon>Pezizomycotina</taxon>
        <taxon>Sordariomycetes</taxon>
        <taxon>Hypocreomycetidae</taxon>
        <taxon>Hypocreales</taxon>
        <taxon>Nectriaceae</taxon>
        <taxon>Neonectria</taxon>
    </lineage>
</organism>
<comment type="caution">
    <text evidence="2">The sequence shown here is derived from an EMBL/GenBank/DDBJ whole genome shotgun (WGS) entry which is preliminary data.</text>
</comment>
<name>A0ABR1I688_9HYPO</name>
<feature type="domain" description="PD-(D/E)XK nuclease-like" evidence="1">
    <location>
        <begin position="32"/>
        <end position="95"/>
    </location>
</feature>
<gene>
    <name evidence="2" type="ORF">QQZ08_005144</name>
</gene>
<sequence>MEGKGIISSSGREALELAAQSHKDLKWVSRGSEYFSDNRDKVKHTLSPEAVLSVVAAAAECSTYGHPEANWNLEVHQRVLELAFRPPGQAAFEHLVNFMGR</sequence>
<dbReference type="EMBL" id="JAZAVK010000042">
    <property type="protein sequence ID" value="KAK7428387.1"/>
    <property type="molecule type" value="Genomic_DNA"/>
</dbReference>
<evidence type="ECO:0000313" key="2">
    <source>
        <dbReference type="EMBL" id="KAK7428387.1"/>
    </source>
</evidence>
<evidence type="ECO:0000313" key="3">
    <source>
        <dbReference type="Proteomes" id="UP001498421"/>
    </source>
</evidence>
<dbReference type="InterPro" id="IPR046797">
    <property type="entry name" value="PDDEXK_12"/>
</dbReference>
<accession>A0ABR1I688</accession>
<dbReference type="Proteomes" id="UP001498421">
    <property type="component" value="Unassembled WGS sequence"/>
</dbReference>
<reference evidence="2 3" key="1">
    <citation type="journal article" date="2025" name="Microbiol. Resour. Announc.">
        <title>Draft genome sequences for Neonectria magnoliae and Neonectria punicea, canker pathogens of Liriodendron tulipifera and Acer saccharum in West Virginia.</title>
        <authorList>
            <person name="Petronek H.M."/>
            <person name="Kasson M.T."/>
            <person name="Metheny A.M."/>
            <person name="Stauder C.M."/>
            <person name="Lovett B."/>
            <person name="Lynch S.C."/>
            <person name="Garnas J.R."/>
            <person name="Kasson L.R."/>
            <person name="Stajich J.E."/>
        </authorList>
    </citation>
    <scope>NUCLEOTIDE SEQUENCE [LARGE SCALE GENOMIC DNA]</scope>
    <source>
        <strain evidence="2 3">NRRL 64651</strain>
    </source>
</reference>